<reference evidence="1" key="1">
    <citation type="journal article" date="2015" name="Nature">
        <title>Complex archaea that bridge the gap between prokaryotes and eukaryotes.</title>
        <authorList>
            <person name="Spang A."/>
            <person name="Saw J.H."/>
            <person name="Jorgensen S.L."/>
            <person name="Zaremba-Niedzwiedzka K."/>
            <person name="Martijn J."/>
            <person name="Lind A.E."/>
            <person name="van Eijk R."/>
            <person name="Schleper C."/>
            <person name="Guy L."/>
            <person name="Ettema T.J."/>
        </authorList>
    </citation>
    <scope>NUCLEOTIDE SEQUENCE</scope>
</reference>
<gene>
    <name evidence="1" type="ORF">LCGC14_0852570</name>
</gene>
<sequence length="110" mass="12635">MGDRGNIKVGNVYLYTHWGGSEIKQTLQDVLKRKQRWDDEAYLTRMIFCGMCDDLSGETGFGISTKIQDNEYNILEVDCASQKVKEVTEEGVLVKEWTFAEFIDETIRGE</sequence>
<name>A0A0F9PV36_9ZZZZ</name>
<protein>
    <submittedName>
        <fullName evidence="1">Uncharacterized protein</fullName>
    </submittedName>
</protein>
<comment type="caution">
    <text evidence="1">The sequence shown here is derived from an EMBL/GenBank/DDBJ whole genome shotgun (WGS) entry which is preliminary data.</text>
</comment>
<dbReference type="EMBL" id="LAZR01002548">
    <property type="protein sequence ID" value="KKN28612.1"/>
    <property type="molecule type" value="Genomic_DNA"/>
</dbReference>
<proteinExistence type="predicted"/>
<evidence type="ECO:0000313" key="1">
    <source>
        <dbReference type="EMBL" id="KKN28612.1"/>
    </source>
</evidence>
<accession>A0A0F9PV36</accession>
<dbReference type="AlphaFoldDB" id="A0A0F9PV36"/>
<organism evidence="1">
    <name type="scientific">marine sediment metagenome</name>
    <dbReference type="NCBI Taxonomy" id="412755"/>
    <lineage>
        <taxon>unclassified sequences</taxon>
        <taxon>metagenomes</taxon>
        <taxon>ecological metagenomes</taxon>
    </lineage>
</organism>